<dbReference type="Pfam" id="PF02668">
    <property type="entry name" value="TauD"/>
    <property type="match status" value="1"/>
</dbReference>
<keyword evidence="5" id="KW-0560">Oxidoreductase</keyword>
<dbReference type="InterPro" id="IPR051323">
    <property type="entry name" value="AtsK-like"/>
</dbReference>
<proteinExistence type="inferred from homology"/>
<dbReference type="InterPro" id="IPR042098">
    <property type="entry name" value="TauD-like_sf"/>
</dbReference>
<comment type="caution">
    <text evidence="8">The sequence shown here is derived from an EMBL/GenBank/DDBJ whole genome shotgun (WGS) entry which is preliminary data.</text>
</comment>
<gene>
    <name evidence="8" type="ORF">D2T30_17200</name>
</gene>
<evidence type="ECO:0000256" key="2">
    <source>
        <dbReference type="ARBA" id="ARBA00005896"/>
    </source>
</evidence>
<evidence type="ECO:0000256" key="6">
    <source>
        <dbReference type="ARBA" id="ARBA00023004"/>
    </source>
</evidence>
<feature type="domain" description="TauD/TfdA-like" evidence="7">
    <location>
        <begin position="23"/>
        <end position="296"/>
    </location>
</feature>
<evidence type="ECO:0000256" key="5">
    <source>
        <dbReference type="ARBA" id="ARBA00023002"/>
    </source>
</evidence>
<dbReference type="PANTHER" id="PTHR30468">
    <property type="entry name" value="ALPHA-KETOGLUTARATE-DEPENDENT SULFONATE DIOXYGENASE"/>
    <property type="match status" value="1"/>
</dbReference>
<dbReference type="SUPFAM" id="SSF51197">
    <property type="entry name" value="Clavaminate synthase-like"/>
    <property type="match status" value="1"/>
</dbReference>
<organism evidence="8 9">
    <name type="scientific">Paenirhodobacter populi</name>
    <dbReference type="NCBI Taxonomy" id="2306993"/>
    <lineage>
        <taxon>Bacteria</taxon>
        <taxon>Pseudomonadati</taxon>
        <taxon>Pseudomonadota</taxon>
        <taxon>Alphaproteobacteria</taxon>
        <taxon>Rhodobacterales</taxon>
        <taxon>Rhodobacter group</taxon>
        <taxon>Paenirhodobacter</taxon>
    </lineage>
</organism>
<dbReference type="Proteomes" id="UP000284476">
    <property type="component" value="Unassembled WGS sequence"/>
</dbReference>
<keyword evidence="3" id="KW-0479">Metal-binding</keyword>
<comment type="cofactor">
    <cofactor evidence="1">
        <name>Fe(2+)</name>
        <dbReference type="ChEBI" id="CHEBI:29033"/>
    </cofactor>
</comment>
<name>A0A443JC65_9RHOB</name>
<evidence type="ECO:0000313" key="8">
    <source>
        <dbReference type="EMBL" id="RWR18146.1"/>
    </source>
</evidence>
<evidence type="ECO:0000313" key="9">
    <source>
        <dbReference type="Proteomes" id="UP000284476"/>
    </source>
</evidence>
<reference evidence="8 9" key="1">
    <citation type="submission" date="2019-01" db="EMBL/GenBank/DDBJ databases">
        <title>Sinorhodobacter populi sp. nov. isolated from the symptomatic bark tissue of Populus euramericana canker.</title>
        <authorList>
            <person name="Xu G."/>
        </authorList>
    </citation>
    <scope>NUCLEOTIDE SEQUENCE [LARGE SCALE GENOMIC DNA]</scope>
    <source>
        <strain evidence="8 9">SK2B-1</strain>
    </source>
</reference>
<accession>A0A443JC65</accession>
<dbReference type="GO" id="GO:0016706">
    <property type="term" value="F:2-oxoglutarate-dependent dioxygenase activity"/>
    <property type="evidence" value="ECO:0007669"/>
    <property type="project" value="UniProtKB-ARBA"/>
</dbReference>
<dbReference type="FunFam" id="3.60.130.10:FF:000002">
    <property type="entry name" value="Alpha-ketoglutarate-dependent taurine dioxygenase"/>
    <property type="match status" value="1"/>
</dbReference>
<dbReference type="PANTHER" id="PTHR30468:SF5">
    <property type="entry name" value="ALPHA-KETOGLUTARATE-DEPENDENT SULFATE ESTER DIOXYGENASE"/>
    <property type="match status" value="1"/>
</dbReference>
<keyword evidence="6" id="KW-0408">Iron</keyword>
<dbReference type="GO" id="GO:0005737">
    <property type="term" value="C:cytoplasm"/>
    <property type="evidence" value="ECO:0007669"/>
    <property type="project" value="TreeGrafter"/>
</dbReference>
<sequence>MTINVTPNLSDAEIEAVIPPGDIRRISGHIGAEIANIRLSGDLSEPVIRALYALLLKHKVLFFRDQTHLDDATHEAFGARFGAPVAHPTQGSLKGSASILDLDTRRSGAREAGQAGGARADQWHTDVTFVEAYPKISILRALVVPEFGGDTVWANTVAAYERLPAPLKLLADNLWAVHSNAYDYAAVRPHATEEERREFEKTFTRTVYETEHPVVRVLETGERTLLLGNFAQRFVGVSRADSARLFQLFQDHITAQEVTVRWRWRAGDVAVWDNRATQHYAVNDYGDQHRVVRRVTIEGDVPTAIDGRRSVTLSRVDKAPAIAAE</sequence>
<keyword evidence="4 8" id="KW-0223">Dioxygenase</keyword>
<protein>
    <submittedName>
        <fullName evidence="8">TauD/TfdA family dioxygenase</fullName>
    </submittedName>
</protein>
<evidence type="ECO:0000256" key="4">
    <source>
        <dbReference type="ARBA" id="ARBA00022964"/>
    </source>
</evidence>
<dbReference type="EMBL" id="SAUZ01000021">
    <property type="protein sequence ID" value="RWR18146.1"/>
    <property type="molecule type" value="Genomic_DNA"/>
</dbReference>
<evidence type="ECO:0000256" key="1">
    <source>
        <dbReference type="ARBA" id="ARBA00001954"/>
    </source>
</evidence>
<dbReference type="AlphaFoldDB" id="A0A443JC65"/>
<dbReference type="Gene3D" id="3.60.130.10">
    <property type="entry name" value="Clavaminate synthase-like"/>
    <property type="match status" value="1"/>
</dbReference>
<dbReference type="GO" id="GO:0046872">
    <property type="term" value="F:metal ion binding"/>
    <property type="evidence" value="ECO:0007669"/>
    <property type="project" value="UniProtKB-KW"/>
</dbReference>
<reference evidence="8 9" key="2">
    <citation type="submission" date="2019-01" db="EMBL/GenBank/DDBJ databases">
        <authorList>
            <person name="Li Y."/>
        </authorList>
    </citation>
    <scope>NUCLEOTIDE SEQUENCE [LARGE SCALE GENOMIC DNA]</scope>
    <source>
        <strain evidence="8 9">SK2B-1</strain>
    </source>
</reference>
<evidence type="ECO:0000256" key="3">
    <source>
        <dbReference type="ARBA" id="ARBA00022723"/>
    </source>
</evidence>
<dbReference type="InterPro" id="IPR003819">
    <property type="entry name" value="TauD/TfdA-like"/>
</dbReference>
<comment type="similarity">
    <text evidence="2">Belongs to the TfdA dioxygenase family.</text>
</comment>
<evidence type="ECO:0000259" key="7">
    <source>
        <dbReference type="Pfam" id="PF02668"/>
    </source>
</evidence>
<dbReference type="RefSeq" id="WP_128209889.1">
    <property type="nucleotide sequence ID" value="NZ_JBHRSO010000007.1"/>
</dbReference>